<feature type="compositionally biased region" description="Basic residues" evidence="1">
    <location>
        <begin position="77"/>
        <end position="86"/>
    </location>
</feature>
<dbReference type="HOGENOM" id="CLU_984365_0_0_1"/>
<dbReference type="Proteomes" id="UP000000305">
    <property type="component" value="Unassembled WGS sequence"/>
</dbReference>
<dbReference type="InParanoid" id="E9GWP5"/>
<feature type="region of interest" description="Disordered" evidence="1">
    <location>
        <begin position="67"/>
        <end position="118"/>
    </location>
</feature>
<name>E9GWP5_DAPPU</name>
<dbReference type="AlphaFoldDB" id="E9GWP5"/>
<feature type="region of interest" description="Disordered" evidence="1">
    <location>
        <begin position="1"/>
        <end position="55"/>
    </location>
</feature>
<dbReference type="KEGG" id="dpx:DAPPUDRAFT_249452"/>
<feature type="compositionally biased region" description="Low complexity" evidence="1">
    <location>
        <begin position="1"/>
        <end position="14"/>
    </location>
</feature>
<evidence type="ECO:0000256" key="1">
    <source>
        <dbReference type="SAM" id="MobiDB-lite"/>
    </source>
</evidence>
<feature type="compositionally biased region" description="Polar residues" evidence="1">
    <location>
        <begin position="18"/>
        <end position="55"/>
    </location>
</feature>
<sequence length="283" mass="32075">MSSPSSASFFTKSPRFGSLNTFAPSESDSPLSRAGSTAATLNVPNLTSGVTRSQSFHSLVPTLVTPMGLSEQENRVGRNRVGRNRVGRTPSGPKSEWAENRVGRNRVGRTPSEPKTKWAENRKQLAEKEKQLEEASVMHQDQLDKISNQHLQEVRSLHGDYEKVIAVKVDQFHVESEQLSISHQKAIEDLQSRSSVELQELQDQFHMTFTALERKLAMEKKDFAQAHARELADSRYEENIAVNTKHHESVIEVLNKNYKEAMDKKNFDDISHRTLQLHDQMTL</sequence>
<evidence type="ECO:0000313" key="2">
    <source>
        <dbReference type="EMBL" id="EFX76142.1"/>
    </source>
</evidence>
<accession>E9GWP5</accession>
<protein>
    <submittedName>
        <fullName evidence="2">Uncharacterized protein</fullName>
    </submittedName>
</protein>
<organism evidence="2 3">
    <name type="scientific">Daphnia pulex</name>
    <name type="common">Water flea</name>
    <dbReference type="NCBI Taxonomy" id="6669"/>
    <lineage>
        <taxon>Eukaryota</taxon>
        <taxon>Metazoa</taxon>
        <taxon>Ecdysozoa</taxon>
        <taxon>Arthropoda</taxon>
        <taxon>Crustacea</taxon>
        <taxon>Branchiopoda</taxon>
        <taxon>Diplostraca</taxon>
        <taxon>Cladocera</taxon>
        <taxon>Anomopoda</taxon>
        <taxon>Daphniidae</taxon>
        <taxon>Daphnia</taxon>
    </lineage>
</organism>
<dbReference type="STRING" id="6669.E9GWP5"/>
<keyword evidence="3" id="KW-1185">Reference proteome</keyword>
<reference evidence="2 3" key="1">
    <citation type="journal article" date="2011" name="Science">
        <title>The ecoresponsive genome of Daphnia pulex.</title>
        <authorList>
            <person name="Colbourne J.K."/>
            <person name="Pfrender M.E."/>
            <person name="Gilbert D."/>
            <person name="Thomas W.K."/>
            <person name="Tucker A."/>
            <person name="Oakley T.H."/>
            <person name="Tokishita S."/>
            <person name="Aerts A."/>
            <person name="Arnold G.J."/>
            <person name="Basu M.K."/>
            <person name="Bauer D.J."/>
            <person name="Caceres C.E."/>
            <person name="Carmel L."/>
            <person name="Casola C."/>
            <person name="Choi J.H."/>
            <person name="Detter J.C."/>
            <person name="Dong Q."/>
            <person name="Dusheyko S."/>
            <person name="Eads B.D."/>
            <person name="Frohlich T."/>
            <person name="Geiler-Samerotte K.A."/>
            <person name="Gerlach D."/>
            <person name="Hatcher P."/>
            <person name="Jogdeo S."/>
            <person name="Krijgsveld J."/>
            <person name="Kriventseva E.V."/>
            <person name="Kultz D."/>
            <person name="Laforsch C."/>
            <person name="Lindquist E."/>
            <person name="Lopez J."/>
            <person name="Manak J.R."/>
            <person name="Muller J."/>
            <person name="Pangilinan J."/>
            <person name="Patwardhan R.P."/>
            <person name="Pitluck S."/>
            <person name="Pritham E.J."/>
            <person name="Rechtsteiner A."/>
            <person name="Rho M."/>
            <person name="Rogozin I.B."/>
            <person name="Sakarya O."/>
            <person name="Salamov A."/>
            <person name="Schaack S."/>
            <person name="Shapiro H."/>
            <person name="Shiga Y."/>
            <person name="Skalitzky C."/>
            <person name="Smith Z."/>
            <person name="Souvorov A."/>
            <person name="Sung W."/>
            <person name="Tang Z."/>
            <person name="Tsuchiya D."/>
            <person name="Tu H."/>
            <person name="Vos H."/>
            <person name="Wang M."/>
            <person name="Wolf Y.I."/>
            <person name="Yamagata H."/>
            <person name="Yamada T."/>
            <person name="Ye Y."/>
            <person name="Shaw J.R."/>
            <person name="Andrews J."/>
            <person name="Crease T.J."/>
            <person name="Tang H."/>
            <person name="Lucas S.M."/>
            <person name="Robertson H.M."/>
            <person name="Bork P."/>
            <person name="Koonin E.V."/>
            <person name="Zdobnov E.M."/>
            <person name="Grigoriev I.V."/>
            <person name="Lynch M."/>
            <person name="Boore J.L."/>
        </authorList>
    </citation>
    <scope>NUCLEOTIDE SEQUENCE [LARGE SCALE GENOMIC DNA]</scope>
</reference>
<evidence type="ECO:0000313" key="3">
    <source>
        <dbReference type="Proteomes" id="UP000000305"/>
    </source>
</evidence>
<gene>
    <name evidence="2" type="ORF">DAPPUDRAFT_249452</name>
</gene>
<proteinExistence type="predicted"/>
<dbReference type="EMBL" id="GL732570">
    <property type="protein sequence ID" value="EFX76142.1"/>
    <property type="molecule type" value="Genomic_DNA"/>
</dbReference>